<evidence type="ECO:0000256" key="5">
    <source>
        <dbReference type="ARBA" id="ARBA00022553"/>
    </source>
</evidence>
<accession>A0A8J7TNC0</accession>
<comment type="caution">
    <text evidence="15">The sequence shown here is derived from an EMBL/GenBank/DDBJ whole genome shotgun (WGS) entry which is preliminary data.</text>
</comment>
<evidence type="ECO:0000259" key="13">
    <source>
        <dbReference type="PROSITE" id="PS50112"/>
    </source>
</evidence>
<dbReference type="InterPro" id="IPR001610">
    <property type="entry name" value="PAC"/>
</dbReference>
<keyword evidence="6" id="KW-0808">Transferase</keyword>
<dbReference type="InterPro" id="IPR003594">
    <property type="entry name" value="HATPase_dom"/>
</dbReference>
<organism evidence="15 16">
    <name type="scientific">Candidatus Obscuribacter phosphatis</name>
    <dbReference type="NCBI Taxonomy" id="1906157"/>
    <lineage>
        <taxon>Bacteria</taxon>
        <taxon>Bacillati</taxon>
        <taxon>Candidatus Melainabacteria</taxon>
        <taxon>Candidatus Obscuribacterales</taxon>
        <taxon>Candidatus Obscuribacteraceae</taxon>
        <taxon>Candidatus Obscuribacter</taxon>
    </lineage>
</organism>
<dbReference type="FunFam" id="3.30.565.10:FF:000023">
    <property type="entry name" value="PAS domain-containing sensor histidine kinase"/>
    <property type="match status" value="1"/>
</dbReference>
<evidence type="ECO:0000259" key="12">
    <source>
        <dbReference type="PROSITE" id="PS50109"/>
    </source>
</evidence>
<dbReference type="SMART" id="SM00387">
    <property type="entry name" value="HATPase_c"/>
    <property type="match status" value="1"/>
</dbReference>
<dbReference type="NCBIfam" id="TIGR00229">
    <property type="entry name" value="sensory_box"/>
    <property type="match status" value="1"/>
</dbReference>
<evidence type="ECO:0000256" key="2">
    <source>
        <dbReference type="ARBA" id="ARBA00004236"/>
    </source>
</evidence>
<dbReference type="GO" id="GO:0005524">
    <property type="term" value="F:ATP binding"/>
    <property type="evidence" value="ECO:0007669"/>
    <property type="project" value="UniProtKB-KW"/>
</dbReference>
<comment type="catalytic activity">
    <reaction evidence="1">
        <text>ATP + protein L-histidine = ADP + protein N-phospho-L-histidine.</text>
        <dbReference type="EC" id="2.7.13.3"/>
    </reaction>
</comment>
<dbReference type="GO" id="GO:0005886">
    <property type="term" value="C:plasma membrane"/>
    <property type="evidence" value="ECO:0007669"/>
    <property type="project" value="UniProtKB-SubCell"/>
</dbReference>
<dbReference type="SMART" id="SM00086">
    <property type="entry name" value="PAC"/>
    <property type="match status" value="1"/>
</dbReference>
<evidence type="ECO:0000256" key="3">
    <source>
        <dbReference type="ARBA" id="ARBA00012438"/>
    </source>
</evidence>
<dbReference type="InterPro" id="IPR036890">
    <property type="entry name" value="HATPase_C_sf"/>
</dbReference>
<keyword evidence="4" id="KW-1003">Cell membrane</keyword>
<dbReference type="Gene3D" id="1.10.287.130">
    <property type="match status" value="1"/>
</dbReference>
<dbReference type="Pfam" id="PF13426">
    <property type="entry name" value="PAS_9"/>
    <property type="match status" value="1"/>
</dbReference>
<dbReference type="InterPro" id="IPR005467">
    <property type="entry name" value="His_kinase_dom"/>
</dbReference>
<keyword evidence="11" id="KW-0472">Membrane</keyword>
<evidence type="ECO:0000313" key="16">
    <source>
        <dbReference type="Proteomes" id="UP000664277"/>
    </source>
</evidence>
<feature type="domain" description="Histidine kinase" evidence="12">
    <location>
        <begin position="181"/>
        <end position="399"/>
    </location>
</feature>
<dbReference type="CDD" id="cd00130">
    <property type="entry name" value="PAS"/>
    <property type="match status" value="1"/>
</dbReference>
<evidence type="ECO:0000259" key="14">
    <source>
        <dbReference type="PROSITE" id="PS50113"/>
    </source>
</evidence>
<evidence type="ECO:0000256" key="8">
    <source>
        <dbReference type="ARBA" id="ARBA00022777"/>
    </source>
</evidence>
<dbReference type="CDD" id="cd16922">
    <property type="entry name" value="HATPase_EvgS-ArcB-TorS-like"/>
    <property type="match status" value="1"/>
</dbReference>
<dbReference type="Proteomes" id="UP000664277">
    <property type="component" value="Unassembled WGS sequence"/>
</dbReference>
<evidence type="ECO:0000256" key="11">
    <source>
        <dbReference type="ARBA" id="ARBA00023136"/>
    </source>
</evidence>
<evidence type="ECO:0000256" key="4">
    <source>
        <dbReference type="ARBA" id="ARBA00022475"/>
    </source>
</evidence>
<dbReference type="SUPFAM" id="SSF55874">
    <property type="entry name" value="ATPase domain of HSP90 chaperone/DNA topoisomerase II/histidine kinase"/>
    <property type="match status" value="1"/>
</dbReference>
<reference evidence="15" key="1">
    <citation type="submission" date="2021-02" db="EMBL/GenBank/DDBJ databases">
        <title>Genome-Resolved Metagenomics of a Microbial Community Performing Photosynthetic Biological Nutrient Removal.</title>
        <authorList>
            <person name="Mcdaniel E.A."/>
        </authorList>
    </citation>
    <scope>NUCLEOTIDE SEQUENCE</scope>
    <source>
        <strain evidence="15">UWPOB_OBS1</strain>
    </source>
</reference>
<keyword evidence="7" id="KW-0547">Nucleotide-binding</keyword>
<keyword evidence="5" id="KW-0597">Phosphoprotein</keyword>
<dbReference type="PROSITE" id="PS50113">
    <property type="entry name" value="PAC"/>
    <property type="match status" value="1"/>
</dbReference>
<dbReference type="Gene3D" id="3.30.450.20">
    <property type="entry name" value="PAS domain"/>
    <property type="match status" value="1"/>
</dbReference>
<dbReference type="InterPro" id="IPR050736">
    <property type="entry name" value="Sensor_HK_Regulatory"/>
</dbReference>
<dbReference type="SUPFAM" id="SSF55785">
    <property type="entry name" value="PYP-like sensor domain (PAS domain)"/>
    <property type="match status" value="1"/>
</dbReference>
<dbReference type="PROSITE" id="PS50112">
    <property type="entry name" value="PAS"/>
    <property type="match status" value="1"/>
</dbReference>
<dbReference type="Gene3D" id="3.30.565.10">
    <property type="entry name" value="Histidine kinase-like ATPase, C-terminal domain"/>
    <property type="match status" value="1"/>
</dbReference>
<gene>
    <name evidence="15" type="ORF">J0M35_16280</name>
</gene>
<dbReference type="InterPro" id="IPR035965">
    <property type="entry name" value="PAS-like_dom_sf"/>
</dbReference>
<feature type="domain" description="PAS" evidence="13">
    <location>
        <begin position="49"/>
        <end position="122"/>
    </location>
</feature>
<evidence type="ECO:0000256" key="6">
    <source>
        <dbReference type="ARBA" id="ARBA00022679"/>
    </source>
</evidence>
<proteinExistence type="predicted"/>
<keyword evidence="9" id="KW-0067">ATP-binding</keyword>
<dbReference type="GO" id="GO:0000155">
    <property type="term" value="F:phosphorelay sensor kinase activity"/>
    <property type="evidence" value="ECO:0007669"/>
    <property type="project" value="InterPro"/>
</dbReference>
<protein>
    <recommendedName>
        <fullName evidence="3">histidine kinase</fullName>
        <ecNumber evidence="3">2.7.13.3</ecNumber>
    </recommendedName>
</protein>
<dbReference type="SUPFAM" id="SSF47384">
    <property type="entry name" value="Homodimeric domain of signal transducing histidine kinase"/>
    <property type="match status" value="1"/>
</dbReference>
<dbReference type="EC" id="2.7.13.3" evidence="3"/>
<dbReference type="PRINTS" id="PR00344">
    <property type="entry name" value="BCTRLSENSOR"/>
</dbReference>
<evidence type="ECO:0000256" key="10">
    <source>
        <dbReference type="ARBA" id="ARBA00023012"/>
    </source>
</evidence>
<name>A0A8J7TNC0_9BACT</name>
<evidence type="ECO:0000313" key="15">
    <source>
        <dbReference type="EMBL" id="MBN8661926.1"/>
    </source>
</evidence>
<dbReference type="Pfam" id="PF00512">
    <property type="entry name" value="HisKA"/>
    <property type="match status" value="1"/>
</dbReference>
<keyword evidence="8" id="KW-0418">Kinase</keyword>
<dbReference type="PROSITE" id="PS50109">
    <property type="entry name" value="HIS_KIN"/>
    <property type="match status" value="1"/>
</dbReference>
<dbReference type="PANTHER" id="PTHR43711">
    <property type="entry name" value="TWO-COMPONENT HISTIDINE KINASE"/>
    <property type="match status" value="1"/>
</dbReference>
<sequence length="408" mass="45557">MSGSHDGGRDGRDEPLNGLLHNLRKTWDHVDSLVYNCDLERYGREKDEQLLLLQRAVESARNGICITNPRLPDNPIIYVNDAFLVMTGYRREQVLGRNCRFLQRDERDQQAIELIRRAIKEETSITTVLRNYRRDGSLFWNELTVSPVHDESGRLMNFVGVQNDISARKEAERRVSEFYSVISHELRTPLSSINGALAVIADGSTGKINPQAMRMVKIALESSERLMRLISDILDWKKIEAGKFKLALTNAFPSAIVDAVVDSVSSYAEASGVHLKKEVLSDRPLTLDVDRTTQILTNLVDNAIKFSPRDETVLVRVELLADTTRFSVIDRGPGIAPQDLDKLFKVFQQLDSSDSRLKGGTGLGLSISKSLVELHGGQIGVDSVVGQGSTFWFEFYCGPGGGNHKEAR</sequence>
<evidence type="ECO:0000256" key="7">
    <source>
        <dbReference type="ARBA" id="ARBA00022741"/>
    </source>
</evidence>
<dbReference type="AlphaFoldDB" id="A0A8J7TNC0"/>
<dbReference type="InterPro" id="IPR000700">
    <property type="entry name" value="PAS-assoc_C"/>
</dbReference>
<dbReference type="PANTHER" id="PTHR43711:SF1">
    <property type="entry name" value="HISTIDINE KINASE 1"/>
    <property type="match status" value="1"/>
</dbReference>
<dbReference type="InterPro" id="IPR000014">
    <property type="entry name" value="PAS"/>
</dbReference>
<keyword evidence="10" id="KW-0902">Two-component regulatory system</keyword>
<dbReference type="Pfam" id="PF02518">
    <property type="entry name" value="HATPase_c"/>
    <property type="match status" value="1"/>
</dbReference>
<evidence type="ECO:0000256" key="9">
    <source>
        <dbReference type="ARBA" id="ARBA00022840"/>
    </source>
</evidence>
<dbReference type="InterPro" id="IPR036097">
    <property type="entry name" value="HisK_dim/P_sf"/>
</dbReference>
<evidence type="ECO:0000256" key="1">
    <source>
        <dbReference type="ARBA" id="ARBA00000085"/>
    </source>
</evidence>
<dbReference type="CDD" id="cd00082">
    <property type="entry name" value="HisKA"/>
    <property type="match status" value="1"/>
</dbReference>
<dbReference type="SMART" id="SM00091">
    <property type="entry name" value="PAS"/>
    <property type="match status" value="2"/>
</dbReference>
<comment type="subcellular location">
    <subcellularLocation>
        <location evidence="2">Cell membrane</location>
    </subcellularLocation>
</comment>
<dbReference type="InterPro" id="IPR004358">
    <property type="entry name" value="Sig_transdc_His_kin-like_C"/>
</dbReference>
<dbReference type="EMBL" id="JAFLCK010000027">
    <property type="protein sequence ID" value="MBN8661926.1"/>
    <property type="molecule type" value="Genomic_DNA"/>
</dbReference>
<dbReference type="InterPro" id="IPR003661">
    <property type="entry name" value="HisK_dim/P_dom"/>
</dbReference>
<feature type="domain" description="PAC" evidence="14">
    <location>
        <begin position="123"/>
        <end position="177"/>
    </location>
</feature>
<dbReference type="SMART" id="SM00388">
    <property type="entry name" value="HisKA"/>
    <property type="match status" value="1"/>
</dbReference>